<dbReference type="Gene3D" id="3.30.70.330">
    <property type="match status" value="1"/>
</dbReference>
<sequence length="307" mass="33492">MAVDTTMPGKASWADEYDEEESFQPQVYTDEDGNKVIIEYRENDDGKKVKVTRKIRAKLVTEHVNKAVAERKKWAKFGEEAGKKAGPDLSTTTIGENIPLKLGSTTGKSAEAVAEEEAKNKIKAQAKTKNIACRICKGEHFTSKCPYKDTMQPMDEIASTIEAVKLDSLDAAAAAAASPSLESVSGSGPTKYTPPHLRNKAAGGAPATNGGAPTGESMRSEQKRDDSATLRVTNLSEDVTDNDIYDLFSRFGSIARVYLARDRETNLCKGFAFVSFSEREQAERAQQAINGYGYDNLILRVEFARSS</sequence>
<dbReference type="InterPro" id="IPR012677">
    <property type="entry name" value="Nucleotide-bd_a/b_plait_sf"/>
</dbReference>
<dbReference type="GO" id="GO:0071541">
    <property type="term" value="C:eukaryotic translation initiation factor 3 complex, eIF3m"/>
    <property type="evidence" value="ECO:0007669"/>
    <property type="project" value="EnsemblFungi"/>
</dbReference>
<evidence type="ECO:0000313" key="9">
    <source>
        <dbReference type="EMBL" id="OBZ90358.1"/>
    </source>
</evidence>
<dbReference type="Pfam" id="PF12353">
    <property type="entry name" value="eIF3g"/>
    <property type="match status" value="1"/>
</dbReference>
<dbReference type="SMART" id="SM00360">
    <property type="entry name" value="RRM"/>
    <property type="match status" value="1"/>
</dbReference>
<evidence type="ECO:0000256" key="3">
    <source>
        <dbReference type="ARBA" id="ARBA00022884"/>
    </source>
</evidence>
<evidence type="ECO:0000256" key="4">
    <source>
        <dbReference type="ARBA" id="ARBA00022917"/>
    </source>
</evidence>
<comment type="subunit">
    <text evidence="5">Component of the eukaryotic translation initiation factor 3 (eIF-3) complex.</text>
</comment>
<dbReference type="GO" id="GO:0016282">
    <property type="term" value="C:eukaryotic 43S preinitiation complex"/>
    <property type="evidence" value="ECO:0007669"/>
    <property type="project" value="UniProtKB-UniRule"/>
</dbReference>
<dbReference type="CDD" id="cd12933">
    <property type="entry name" value="eIF3G"/>
    <property type="match status" value="1"/>
</dbReference>
<dbReference type="GO" id="GO:0071540">
    <property type="term" value="C:eukaryotic translation initiation factor 3 complex, eIF3e"/>
    <property type="evidence" value="ECO:0007669"/>
    <property type="project" value="EnsemblFungi"/>
</dbReference>
<feature type="compositionally biased region" description="Low complexity" evidence="7">
    <location>
        <begin position="201"/>
        <end position="215"/>
    </location>
</feature>
<feature type="domain" description="RRM" evidence="8">
    <location>
        <begin position="228"/>
        <end position="306"/>
    </location>
</feature>
<keyword evidence="10" id="KW-1185">Reference proteome</keyword>
<evidence type="ECO:0000313" key="10">
    <source>
        <dbReference type="Proteomes" id="UP000093000"/>
    </source>
</evidence>
<feature type="region of interest" description="Disordered" evidence="7">
    <location>
        <begin position="177"/>
        <end position="229"/>
    </location>
</feature>
<dbReference type="PIRSF" id="PIRSF037949">
    <property type="entry name" value="Transl_init_eIF-3_RNA-bind"/>
    <property type="match status" value="1"/>
</dbReference>
<dbReference type="GO" id="GO:0006415">
    <property type="term" value="P:translational termination"/>
    <property type="evidence" value="ECO:0007669"/>
    <property type="project" value="EnsemblFungi"/>
</dbReference>
<evidence type="ECO:0000256" key="7">
    <source>
        <dbReference type="SAM" id="MobiDB-lite"/>
    </source>
</evidence>
<comment type="similarity">
    <text evidence="5">Belongs to the eIF-3 subunit G family.</text>
</comment>
<dbReference type="PROSITE" id="PS50102">
    <property type="entry name" value="RRM"/>
    <property type="match status" value="1"/>
</dbReference>
<dbReference type="PANTHER" id="PTHR10352">
    <property type="entry name" value="EUKARYOTIC TRANSLATION INITIATION FACTOR 3 SUBUNIT G"/>
    <property type="match status" value="1"/>
</dbReference>
<name>A0A1C7NMW6_9FUNG</name>
<proteinExistence type="inferred from homology"/>
<dbReference type="InParanoid" id="A0A1C7NMW6"/>
<evidence type="ECO:0000256" key="1">
    <source>
        <dbReference type="ARBA" id="ARBA00022490"/>
    </source>
</evidence>
<dbReference type="GO" id="GO:0003723">
    <property type="term" value="F:RNA binding"/>
    <property type="evidence" value="ECO:0007669"/>
    <property type="project" value="UniProtKB-UniRule"/>
</dbReference>
<dbReference type="CDD" id="cd12408">
    <property type="entry name" value="RRM_eIF3G_like"/>
    <property type="match status" value="1"/>
</dbReference>
<dbReference type="HAMAP" id="MF_03006">
    <property type="entry name" value="eIF3g"/>
    <property type="match status" value="1"/>
</dbReference>
<dbReference type="SUPFAM" id="SSF54928">
    <property type="entry name" value="RNA-binding domain, RBD"/>
    <property type="match status" value="1"/>
</dbReference>
<comment type="function">
    <text evidence="5">RNA-binding component of the eukaryotic translation initiation factor 3 (eIF-3) complex, which is involved in protein synthesis of a specialized repertoire of mRNAs and, together with other initiation factors, stimulates binding of mRNA and methionyl-tRNAi to the 40S ribosome. The eIF-3 complex specifically targets and initiates translation of a subset of mRNAs involved in cell proliferation. This subunit can bind 18S rRNA.</text>
</comment>
<dbReference type="InterPro" id="IPR000504">
    <property type="entry name" value="RRM_dom"/>
</dbReference>
<dbReference type="FunCoup" id="A0A1C7NMW6">
    <property type="interactions" value="676"/>
</dbReference>
<dbReference type="InterPro" id="IPR024675">
    <property type="entry name" value="eIF3g_N"/>
</dbReference>
<protein>
    <recommendedName>
        <fullName evidence="5">Eukaryotic translation initiation factor 3 subunit G</fullName>
        <shortName evidence="5">eIF3g</shortName>
    </recommendedName>
    <alternativeName>
        <fullName evidence="5">Eukaryotic translation initiation factor 3 RNA-binding subunit</fullName>
        <shortName evidence="5">eIF-3 RNA-binding subunit</shortName>
    </alternativeName>
    <alternativeName>
        <fullName evidence="5">Translation initiation factor eIF3 p33 subunit homolog</fullName>
        <shortName evidence="5">eIF3 p33 homolog</shortName>
    </alternativeName>
</protein>
<dbReference type="GO" id="GO:0033290">
    <property type="term" value="C:eukaryotic 48S preinitiation complex"/>
    <property type="evidence" value="ECO:0007669"/>
    <property type="project" value="UniProtKB-UniRule"/>
</dbReference>
<dbReference type="GO" id="GO:0001732">
    <property type="term" value="P:formation of cytoplasmic translation initiation complex"/>
    <property type="evidence" value="ECO:0007669"/>
    <property type="project" value="UniProtKB-UniRule"/>
</dbReference>
<keyword evidence="1 5" id="KW-0963">Cytoplasm</keyword>
<feature type="compositionally biased region" description="Polar residues" evidence="7">
    <location>
        <begin position="180"/>
        <end position="190"/>
    </location>
</feature>
<feature type="compositionally biased region" description="Basic and acidic residues" evidence="7">
    <location>
        <begin position="218"/>
        <end position="228"/>
    </location>
</feature>
<dbReference type="AlphaFoldDB" id="A0A1C7NMW6"/>
<dbReference type="InterPro" id="IPR017334">
    <property type="entry name" value="eIF3_g"/>
</dbReference>
<accession>A0A1C7NMW6</accession>
<keyword evidence="3 6" id="KW-0694">RNA-binding</keyword>
<keyword evidence="4 5" id="KW-0648">Protein biosynthesis</keyword>
<dbReference type="GO" id="GO:0043614">
    <property type="term" value="C:multi-eIF complex"/>
    <property type="evidence" value="ECO:0007669"/>
    <property type="project" value="EnsemblFungi"/>
</dbReference>
<dbReference type="Proteomes" id="UP000093000">
    <property type="component" value="Unassembled WGS sequence"/>
</dbReference>
<dbReference type="EMBL" id="LUGH01000052">
    <property type="protein sequence ID" value="OBZ90358.1"/>
    <property type="molecule type" value="Genomic_DNA"/>
</dbReference>
<dbReference type="GO" id="GO:0002188">
    <property type="term" value="P:translation reinitiation"/>
    <property type="evidence" value="ECO:0007669"/>
    <property type="project" value="EnsemblFungi"/>
</dbReference>
<dbReference type="InterPro" id="IPR034240">
    <property type="entry name" value="eIF3G_RRM"/>
</dbReference>
<comment type="subcellular location">
    <subcellularLocation>
        <location evidence="5">Cytoplasm</location>
    </subcellularLocation>
</comment>
<gene>
    <name evidence="9" type="primary">tif35</name>
    <name evidence="5" type="synonym">TIF35</name>
    <name evidence="9" type="ORF">A0J61_01586</name>
</gene>
<dbReference type="InterPro" id="IPR035979">
    <property type="entry name" value="RBD_domain_sf"/>
</dbReference>
<organism evidence="9 10">
    <name type="scientific">Choanephora cucurbitarum</name>
    <dbReference type="NCBI Taxonomy" id="101091"/>
    <lineage>
        <taxon>Eukaryota</taxon>
        <taxon>Fungi</taxon>
        <taxon>Fungi incertae sedis</taxon>
        <taxon>Mucoromycota</taxon>
        <taxon>Mucoromycotina</taxon>
        <taxon>Mucoromycetes</taxon>
        <taxon>Mucorales</taxon>
        <taxon>Mucorineae</taxon>
        <taxon>Choanephoraceae</taxon>
        <taxon>Choanephoroideae</taxon>
        <taxon>Choanephora</taxon>
    </lineage>
</organism>
<dbReference type="STRING" id="101091.A0A1C7NMW6"/>
<evidence type="ECO:0000256" key="6">
    <source>
        <dbReference type="PROSITE-ProRule" id="PRU00176"/>
    </source>
</evidence>
<evidence type="ECO:0000256" key="2">
    <source>
        <dbReference type="ARBA" id="ARBA00022540"/>
    </source>
</evidence>
<comment type="caution">
    <text evidence="9">The sequence shown here is derived from an EMBL/GenBank/DDBJ whole genome shotgun (WGS) entry which is preliminary data.</text>
</comment>
<feature type="region of interest" description="Disordered" evidence="7">
    <location>
        <begin position="1"/>
        <end position="28"/>
    </location>
</feature>
<evidence type="ECO:0000256" key="5">
    <source>
        <dbReference type="HAMAP-Rule" id="MF_03006"/>
    </source>
</evidence>
<reference evidence="9 10" key="1">
    <citation type="submission" date="2016-03" db="EMBL/GenBank/DDBJ databases">
        <title>Choanephora cucurbitarum.</title>
        <authorList>
            <person name="Min B."/>
            <person name="Park H."/>
            <person name="Park J.-H."/>
            <person name="Shin H.-D."/>
            <person name="Choi I.-G."/>
        </authorList>
    </citation>
    <scope>NUCLEOTIDE SEQUENCE [LARGE SCALE GENOMIC DNA]</scope>
    <source>
        <strain evidence="9 10">KUS-F28377</strain>
    </source>
</reference>
<dbReference type="OrthoDB" id="639027at2759"/>
<keyword evidence="2 5" id="KW-0396">Initiation factor</keyword>
<dbReference type="GO" id="GO:0003743">
    <property type="term" value="F:translation initiation factor activity"/>
    <property type="evidence" value="ECO:0007669"/>
    <property type="project" value="UniProtKB-UniRule"/>
</dbReference>
<dbReference type="Pfam" id="PF00076">
    <property type="entry name" value="RRM_1"/>
    <property type="match status" value="1"/>
</dbReference>
<evidence type="ECO:0000259" key="8">
    <source>
        <dbReference type="PROSITE" id="PS50102"/>
    </source>
</evidence>